<evidence type="ECO:0000313" key="4">
    <source>
        <dbReference type="Proteomes" id="UP000054558"/>
    </source>
</evidence>
<dbReference type="Proteomes" id="UP000054558">
    <property type="component" value="Unassembled WGS sequence"/>
</dbReference>
<gene>
    <name evidence="3" type="ORF">KFL_010190040</name>
</gene>
<dbReference type="InterPro" id="IPR016112">
    <property type="entry name" value="VP_dsDNA_II"/>
</dbReference>
<dbReference type="InterPro" id="IPR038519">
    <property type="entry name" value="MCP_C_sf"/>
</dbReference>
<sequence length="411" mass="46109">MSGGLLSLVAQGAQDAYLTGSPQITFFRIVYRRYTNFALEAIEQTFNGAADFGRRVTATISRNGDLVTNMYLQVTLPALTSNTTHTELGYINAVGHALMRNVEVEIGGQKIDKIPSEYMEIYHQLSMPEEKRRGYGEMIGAPSLSDTVPSSNRTVADTALLNQNTQRTLYIPLIFWFNRVPGNALPLIALQYHEIKVNIEFRPLNELYKSNVAVTFNPIPSIVSASLYVDYVYLDTDERRKYASSSHEFLIEQLQFTGSDTWSGGSGTSKIRMSFNHPVKELIWTVTPSDSATADPVNGNLWFDCGEQNGGTDLMTTAKILLNGHDRFQERAAPYFRLVQPYQHHTRIPNRFIYVYSFALKPEEHQPSGTCNFSRIDNAALHLGLNTEDPAKISVYAVNYNISRITSVSFS</sequence>
<evidence type="ECO:0000313" key="3">
    <source>
        <dbReference type="EMBL" id="GAQ92462.1"/>
    </source>
</evidence>
<dbReference type="EMBL" id="DF237968">
    <property type="protein sequence ID" value="GAQ92462.1"/>
    <property type="molecule type" value="Genomic_DNA"/>
</dbReference>
<dbReference type="GO" id="GO:0005198">
    <property type="term" value="F:structural molecule activity"/>
    <property type="evidence" value="ECO:0007669"/>
    <property type="project" value="InterPro"/>
</dbReference>
<dbReference type="Gene3D" id="2.70.9.20">
    <property type="entry name" value="Major capsid protein Vp54"/>
    <property type="match status" value="1"/>
</dbReference>
<name>A0A1Y1IQZ1_KLENI</name>
<accession>A0A1Y1IQZ1</accession>
<protein>
    <recommendedName>
        <fullName evidence="5">Major capsid protein</fullName>
    </recommendedName>
</protein>
<dbReference type="SUPFAM" id="SSF49749">
    <property type="entry name" value="Group II dsDNA viruses VP"/>
    <property type="match status" value="2"/>
</dbReference>
<evidence type="ECO:0000259" key="2">
    <source>
        <dbReference type="Pfam" id="PF16903"/>
    </source>
</evidence>
<dbReference type="InterPro" id="IPR007542">
    <property type="entry name" value="MCP_C"/>
</dbReference>
<dbReference type="OrthoDB" id="540070at2759"/>
<proteinExistence type="predicted"/>
<feature type="domain" description="Major capsid protein C-terminal" evidence="1">
    <location>
        <begin position="238"/>
        <end position="407"/>
    </location>
</feature>
<dbReference type="Gene3D" id="2.70.9.10">
    <property type="entry name" value="Adenovirus Type 2 Hexon, domain 4"/>
    <property type="match status" value="1"/>
</dbReference>
<keyword evidence="4" id="KW-1185">Reference proteome</keyword>
<organism evidence="3 4">
    <name type="scientific">Klebsormidium nitens</name>
    <name type="common">Green alga</name>
    <name type="synonym">Ulothrix nitens</name>
    <dbReference type="NCBI Taxonomy" id="105231"/>
    <lineage>
        <taxon>Eukaryota</taxon>
        <taxon>Viridiplantae</taxon>
        <taxon>Streptophyta</taxon>
        <taxon>Klebsormidiophyceae</taxon>
        <taxon>Klebsormidiales</taxon>
        <taxon>Klebsormidiaceae</taxon>
        <taxon>Klebsormidium</taxon>
    </lineage>
</organism>
<evidence type="ECO:0008006" key="5">
    <source>
        <dbReference type="Google" id="ProtNLM"/>
    </source>
</evidence>
<reference evidence="3 4" key="1">
    <citation type="journal article" date="2014" name="Nat. Commun.">
        <title>Klebsormidium flaccidum genome reveals primary factors for plant terrestrial adaptation.</title>
        <authorList>
            <person name="Hori K."/>
            <person name="Maruyama F."/>
            <person name="Fujisawa T."/>
            <person name="Togashi T."/>
            <person name="Yamamoto N."/>
            <person name="Seo M."/>
            <person name="Sato S."/>
            <person name="Yamada T."/>
            <person name="Mori H."/>
            <person name="Tajima N."/>
            <person name="Moriyama T."/>
            <person name="Ikeuchi M."/>
            <person name="Watanabe M."/>
            <person name="Wada H."/>
            <person name="Kobayashi K."/>
            <person name="Saito M."/>
            <person name="Masuda T."/>
            <person name="Sasaki-Sekimoto Y."/>
            <person name="Mashiguchi K."/>
            <person name="Awai K."/>
            <person name="Shimojima M."/>
            <person name="Masuda S."/>
            <person name="Iwai M."/>
            <person name="Nobusawa T."/>
            <person name="Narise T."/>
            <person name="Kondo S."/>
            <person name="Saito H."/>
            <person name="Sato R."/>
            <person name="Murakawa M."/>
            <person name="Ihara Y."/>
            <person name="Oshima-Yamada Y."/>
            <person name="Ohtaka K."/>
            <person name="Satoh M."/>
            <person name="Sonobe K."/>
            <person name="Ishii M."/>
            <person name="Ohtani R."/>
            <person name="Kanamori-Sato M."/>
            <person name="Honoki R."/>
            <person name="Miyazaki D."/>
            <person name="Mochizuki H."/>
            <person name="Umetsu J."/>
            <person name="Higashi K."/>
            <person name="Shibata D."/>
            <person name="Kamiya Y."/>
            <person name="Sato N."/>
            <person name="Nakamura Y."/>
            <person name="Tabata S."/>
            <person name="Ida S."/>
            <person name="Kurokawa K."/>
            <person name="Ohta H."/>
        </authorList>
    </citation>
    <scope>NUCLEOTIDE SEQUENCE [LARGE SCALE GENOMIC DNA]</scope>
    <source>
        <strain evidence="3 4">NIES-2285</strain>
    </source>
</reference>
<dbReference type="Pfam" id="PF16903">
    <property type="entry name" value="Capsid_N"/>
    <property type="match status" value="1"/>
</dbReference>
<dbReference type="OMA" id="YHAILNP"/>
<dbReference type="Pfam" id="PF04451">
    <property type="entry name" value="Capsid_NCLDV"/>
    <property type="match status" value="1"/>
</dbReference>
<dbReference type="AlphaFoldDB" id="A0A1Y1IQZ1"/>
<dbReference type="InterPro" id="IPR031654">
    <property type="entry name" value="Capsid_N"/>
</dbReference>
<feature type="domain" description="Major capsid protein N-terminal" evidence="2">
    <location>
        <begin position="25"/>
        <end position="235"/>
    </location>
</feature>
<evidence type="ECO:0000259" key="1">
    <source>
        <dbReference type="Pfam" id="PF04451"/>
    </source>
</evidence>